<dbReference type="Proteomes" id="UP000030671">
    <property type="component" value="Unassembled WGS sequence"/>
</dbReference>
<evidence type="ECO:0000259" key="2">
    <source>
        <dbReference type="Pfam" id="PF12612"/>
    </source>
</evidence>
<dbReference type="InterPro" id="IPR016024">
    <property type="entry name" value="ARM-type_fold"/>
</dbReference>
<name>W4K8B1_HETIT</name>
<dbReference type="GO" id="GO:0048487">
    <property type="term" value="F:beta-tubulin binding"/>
    <property type="evidence" value="ECO:0007669"/>
    <property type="project" value="InterPro"/>
</dbReference>
<dbReference type="FunCoup" id="W4K8B1">
    <property type="interactions" value="464"/>
</dbReference>
<feature type="domain" description="Tubulin-folding cofactor D C-terminal" evidence="2">
    <location>
        <begin position="812"/>
        <end position="1007"/>
    </location>
</feature>
<dbReference type="Pfam" id="PF23579">
    <property type="entry name" value="ARM_TBCD"/>
    <property type="match status" value="1"/>
</dbReference>
<dbReference type="KEGG" id="hir:HETIRDRAFT_383952"/>
<feature type="domain" description="Tubulin-folding cofactor D ARM repeats" evidence="3">
    <location>
        <begin position="318"/>
        <end position="518"/>
    </location>
</feature>
<accession>W4K8B1</accession>
<proteinExistence type="predicted"/>
<dbReference type="SUPFAM" id="SSF48371">
    <property type="entry name" value="ARM repeat"/>
    <property type="match status" value="2"/>
</dbReference>
<dbReference type="GO" id="GO:0007021">
    <property type="term" value="P:tubulin complex assembly"/>
    <property type="evidence" value="ECO:0007669"/>
    <property type="project" value="InterPro"/>
</dbReference>
<evidence type="ECO:0000259" key="3">
    <source>
        <dbReference type="Pfam" id="PF25767"/>
    </source>
</evidence>
<dbReference type="InterPro" id="IPR033162">
    <property type="entry name" value="TBCD"/>
</dbReference>
<dbReference type="GO" id="GO:0007023">
    <property type="term" value="P:post-chaperonin tubulin folding pathway"/>
    <property type="evidence" value="ECO:0007669"/>
    <property type="project" value="InterPro"/>
</dbReference>
<dbReference type="InterPro" id="IPR011989">
    <property type="entry name" value="ARM-like"/>
</dbReference>
<protein>
    <submittedName>
        <fullName evidence="4">Uncharacterized protein</fullName>
    </submittedName>
</protein>
<sequence length="1096" mass="122086">MEESAEPKALSRFEKHDEFTHLQQSLLTADLNIESSVDETRNETNLLQRLLNILNEYQEQAYLLDPFLEVLVTPIVDKLKGQARHMATSKQTSHTTTRLSRLTILLYSYIKFRFFPHEVTDLSIALQFMQILEKPSDSSLWSLRYVTLLWLSLICMIPFDLSQFDTAEQPDWTAGAIEAVAKGYLGKAGLEREGGAILLSRLYVRKDTHHRLTNFLQWSDIVTKTENDTFPCIGALQTLCEVIKISPVDILSEKLPSILDVARAVAQNASLMDNAIIRKLRIKLISRSMLRLLPARHRSGRRIGRILTSVGGYNGQVDYSTDEEQETDVPEDIETVLEELFNALQDRVSSDTVVRWSAAKGVARLSERLPKDFAAQVLDTVLGLFSIHSMGIASIYDMPATAESTWHGACLACAEMARRGLVADDKLPELLEWMSKALYFDIRKGTHSIGSSVRDSAAYVLWSLARSHDTAVIGPFAANLARHIVSVSVYDREIHIRRATSAAFQEHVGRMGIFPHGIDVLGKTDFFAVGIRRNAYLVAAPQVAVHDEYRPSLINHLLTVTLRHWDSTIRELGAKSLRKICELDLSHLGPECALKIHEVFETGDSNDAHGALLALAELACGYRESDQKEVLEKHRCEVIFSYLAAVPLVMIQSPRHELVTAAACRLIATSISLSEIQLEQRSSVPHWRKIIDTGLKHRNSDVQEAAAEALGEVSKLVDCSPVRPSAWTVKGHQVLDGQCGPFNLKPDSVCSLFNALINGLEDYTTDERGDVGSWVRIACIQGLTSFSLTMLSHADHIPGFADYFPSDKYQIAVAGILKQGIERLDNVRAQAGVHIVRLLNHPLPSIPGLEAWHLPGDVLMRNLFPNDAEFVGWHDGLWVYPRVIQLLELPVYRHAILSGLLMSIGSRTESTQRPAANSLVGYVRKLPLAVTQSDAYDVQTLAADLVAHARRSLGNNNVVIPVLQTFNLLLEAETLDVLAESPEGLKPLRLLFNIVSRGVAKLKSVHRILACMTTVINLMAIPKMYDACVPVLSDFLAHQYPKVRADAAEALYLLLQTRDVGKETDEVEEVLLETEWLSSNIQAVKEAAKRVEKMLS</sequence>
<dbReference type="HOGENOM" id="CLU_003043_0_1_1"/>
<dbReference type="Pfam" id="PF12612">
    <property type="entry name" value="TFCD_C"/>
    <property type="match status" value="1"/>
</dbReference>
<dbReference type="Gene3D" id="1.25.10.10">
    <property type="entry name" value="Leucine-rich Repeat Variant"/>
    <property type="match status" value="2"/>
</dbReference>
<keyword evidence="5" id="KW-1185">Reference proteome</keyword>
<dbReference type="InParanoid" id="W4K8B1"/>
<evidence type="ECO:0000313" key="4">
    <source>
        <dbReference type="EMBL" id="ETW81590.1"/>
    </source>
</evidence>
<dbReference type="EMBL" id="KI925458">
    <property type="protein sequence ID" value="ETW81590.1"/>
    <property type="molecule type" value="Genomic_DNA"/>
</dbReference>
<gene>
    <name evidence="4" type="ORF">HETIRDRAFT_383952</name>
</gene>
<dbReference type="AlphaFoldDB" id="W4K8B1"/>
<dbReference type="OrthoDB" id="1735853at2759"/>
<dbReference type="PANTHER" id="PTHR12658">
    <property type="entry name" value="BETA-TUBULIN COFACTOR D"/>
    <property type="match status" value="1"/>
</dbReference>
<dbReference type="RefSeq" id="XP_009546221.1">
    <property type="nucleotide sequence ID" value="XM_009547926.1"/>
</dbReference>
<dbReference type="GO" id="GO:0005096">
    <property type="term" value="F:GTPase activator activity"/>
    <property type="evidence" value="ECO:0007669"/>
    <property type="project" value="InterPro"/>
</dbReference>
<dbReference type="STRING" id="747525.W4K8B1"/>
<keyword evidence="1" id="KW-0143">Chaperone</keyword>
<reference evidence="4 5" key="1">
    <citation type="journal article" date="2012" name="New Phytol.">
        <title>Insight into trade-off between wood decay and parasitism from the genome of a fungal forest pathogen.</title>
        <authorList>
            <person name="Olson A."/>
            <person name="Aerts A."/>
            <person name="Asiegbu F."/>
            <person name="Belbahri L."/>
            <person name="Bouzid O."/>
            <person name="Broberg A."/>
            <person name="Canback B."/>
            <person name="Coutinho P.M."/>
            <person name="Cullen D."/>
            <person name="Dalman K."/>
            <person name="Deflorio G."/>
            <person name="van Diepen L.T."/>
            <person name="Dunand C."/>
            <person name="Duplessis S."/>
            <person name="Durling M."/>
            <person name="Gonthier P."/>
            <person name="Grimwood J."/>
            <person name="Fossdal C.G."/>
            <person name="Hansson D."/>
            <person name="Henrissat B."/>
            <person name="Hietala A."/>
            <person name="Himmelstrand K."/>
            <person name="Hoffmeister D."/>
            <person name="Hogberg N."/>
            <person name="James T.Y."/>
            <person name="Karlsson M."/>
            <person name="Kohler A."/>
            <person name="Kues U."/>
            <person name="Lee Y.H."/>
            <person name="Lin Y.C."/>
            <person name="Lind M."/>
            <person name="Lindquist E."/>
            <person name="Lombard V."/>
            <person name="Lucas S."/>
            <person name="Lunden K."/>
            <person name="Morin E."/>
            <person name="Murat C."/>
            <person name="Park J."/>
            <person name="Raffaello T."/>
            <person name="Rouze P."/>
            <person name="Salamov A."/>
            <person name="Schmutz J."/>
            <person name="Solheim H."/>
            <person name="Stahlberg J."/>
            <person name="Velez H."/>
            <person name="de Vries R.P."/>
            <person name="Wiebenga A."/>
            <person name="Woodward S."/>
            <person name="Yakovlev I."/>
            <person name="Garbelotto M."/>
            <person name="Martin F."/>
            <person name="Grigoriev I.V."/>
            <person name="Stenlid J."/>
        </authorList>
    </citation>
    <scope>NUCLEOTIDE SEQUENCE [LARGE SCALE GENOMIC DNA]</scope>
    <source>
        <strain evidence="4 5">TC 32-1</strain>
    </source>
</reference>
<evidence type="ECO:0000256" key="1">
    <source>
        <dbReference type="ARBA" id="ARBA00023186"/>
    </source>
</evidence>
<dbReference type="InterPro" id="IPR058033">
    <property type="entry name" value="ARM_TBCD_2nd"/>
</dbReference>
<dbReference type="eggNOG" id="KOG1943">
    <property type="taxonomic scope" value="Eukaryota"/>
</dbReference>
<dbReference type="GO" id="GO:0000226">
    <property type="term" value="P:microtubule cytoskeleton organization"/>
    <property type="evidence" value="ECO:0007669"/>
    <property type="project" value="TreeGrafter"/>
</dbReference>
<dbReference type="Pfam" id="PF25767">
    <property type="entry name" value="ARM_TBCD_2nd"/>
    <property type="match status" value="1"/>
</dbReference>
<dbReference type="InterPro" id="IPR022577">
    <property type="entry name" value="TBCD_C"/>
</dbReference>
<organism evidence="4 5">
    <name type="scientific">Heterobasidion irregulare (strain TC 32-1)</name>
    <dbReference type="NCBI Taxonomy" id="747525"/>
    <lineage>
        <taxon>Eukaryota</taxon>
        <taxon>Fungi</taxon>
        <taxon>Dikarya</taxon>
        <taxon>Basidiomycota</taxon>
        <taxon>Agaricomycotina</taxon>
        <taxon>Agaricomycetes</taxon>
        <taxon>Russulales</taxon>
        <taxon>Bondarzewiaceae</taxon>
        <taxon>Heterobasidion</taxon>
        <taxon>Heterobasidion annosum species complex</taxon>
    </lineage>
</organism>
<dbReference type="GeneID" id="20672177"/>
<evidence type="ECO:0000313" key="5">
    <source>
        <dbReference type="Proteomes" id="UP000030671"/>
    </source>
</evidence>
<dbReference type="PANTHER" id="PTHR12658:SF0">
    <property type="entry name" value="TUBULIN-SPECIFIC CHAPERONE D"/>
    <property type="match status" value="1"/>
</dbReference>